<dbReference type="HOGENOM" id="CLU_1166963_0_0_1"/>
<reference evidence="3" key="3">
    <citation type="submission" date="2015-06" db="UniProtKB">
        <authorList>
            <consortium name="EnsemblMetazoa"/>
        </authorList>
    </citation>
    <scope>IDENTIFICATION</scope>
</reference>
<evidence type="ECO:0000313" key="3">
    <source>
        <dbReference type="EnsemblMetazoa" id="HelroP163808"/>
    </source>
</evidence>
<keyword evidence="1" id="KW-0812">Transmembrane</keyword>
<dbReference type="RefSeq" id="XP_009025831.1">
    <property type="nucleotide sequence ID" value="XM_009027583.1"/>
</dbReference>
<reference evidence="2 4" key="2">
    <citation type="journal article" date="2013" name="Nature">
        <title>Insights into bilaterian evolution from three spiralian genomes.</title>
        <authorList>
            <person name="Simakov O."/>
            <person name="Marletaz F."/>
            <person name="Cho S.J."/>
            <person name="Edsinger-Gonzales E."/>
            <person name="Havlak P."/>
            <person name="Hellsten U."/>
            <person name="Kuo D.H."/>
            <person name="Larsson T."/>
            <person name="Lv J."/>
            <person name="Arendt D."/>
            <person name="Savage R."/>
            <person name="Osoegawa K."/>
            <person name="de Jong P."/>
            <person name="Grimwood J."/>
            <person name="Chapman J.A."/>
            <person name="Shapiro H."/>
            <person name="Aerts A."/>
            <person name="Otillar R.P."/>
            <person name="Terry A.Y."/>
            <person name="Boore J.L."/>
            <person name="Grigoriev I.V."/>
            <person name="Lindberg D.R."/>
            <person name="Seaver E.C."/>
            <person name="Weisblat D.A."/>
            <person name="Putnam N.H."/>
            <person name="Rokhsar D.S."/>
        </authorList>
    </citation>
    <scope>NUCLEOTIDE SEQUENCE</scope>
</reference>
<evidence type="ECO:0000313" key="2">
    <source>
        <dbReference type="EMBL" id="ESN96712.1"/>
    </source>
</evidence>
<dbReference type="EMBL" id="AMQM01001464">
    <property type="status" value="NOT_ANNOTATED_CDS"/>
    <property type="molecule type" value="Genomic_DNA"/>
</dbReference>
<sequence>MLFFNLLLLLLLIIIIITIIIIIIIIRTQQIKPFTRAVNWFQSGCKHVHEVRCFNSTVTITPVLKRYRAMLLAKSVQQLSSCWWNFGGEVVSGVIFEFVGENVLINLPILSYQRHIPTNLFCFSSESVRKRRKCLRHRFVTSVVKVLKQNAFRHAMCDSITIAQLVPITAYIHSLSLGQTVFEPGHRIVTARDMEILPTELTRKPGLLPLHYNKHCHDPPQMPRSLVYSKLPRQPQCL</sequence>
<dbReference type="Proteomes" id="UP000015101">
    <property type="component" value="Unassembled WGS sequence"/>
</dbReference>
<dbReference type="CTD" id="20200230"/>
<feature type="transmembrane region" description="Helical" evidence="1">
    <location>
        <begin position="6"/>
        <end position="26"/>
    </location>
</feature>
<name>T1EUI0_HELRO</name>
<proteinExistence type="predicted"/>
<evidence type="ECO:0000313" key="4">
    <source>
        <dbReference type="Proteomes" id="UP000015101"/>
    </source>
</evidence>
<reference evidence="4" key="1">
    <citation type="submission" date="2012-12" db="EMBL/GenBank/DDBJ databases">
        <authorList>
            <person name="Hellsten U."/>
            <person name="Grimwood J."/>
            <person name="Chapman J.A."/>
            <person name="Shapiro H."/>
            <person name="Aerts A."/>
            <person name="Otillar R.P."/>
            <person name="Terry A.Y."/>
            <person name="Boore J.L."/>
            <person name="Simakov O."/>
            <person name="Marletaz F."/>
            <person name="Cho S.-J."/>
            <person name="Edsinger-Gonzales E."/>
            <person name="Havlak P."/>
            <person name="Kuo D.-H."/>
            <person name="Larsson T."/>
            <person name="Lv J."/>
            <person name="Arendt D."/>
            <person name="Savage R."/>
            <person name="Osoegawa K."/>
            <person name="de Jong P."/>
            <person name="Lindberg D.R."/>
            <person name="Seaver E.C."/>
            <person name="Weisblat D.A."/>
            <person name="Putnam N.H."/>
            <person name="Grigoriev I.V."/>
            <person name="Rokhsar D.S."/>
        </authorList>
    </citation>
    <scope>NUCLEOTIDE SEQUENCE</scope>
</reference>
<gene>
    <name evidence="3" type="primary">20200230</name>
    <name evidence="2" type="ORF">HELRODRAFT_163808</name>
</gene>
<evidence type="ECO:0000256" key="1">
    <source>
        <dbReference type="SAM" id="Phobius"/>
    </source>
</evidence>
<dbReference type="AlphaFoldDB" id="T1EUI0"/>
<dbReference type="KEGG" id="hro:HELRODRAFT_163808"/>
<keyword evidence="1" id="KW-0472">Membrane</keyword>
<organism evidence="3 4">
    <name type="scientific">Helobdella robusta</name>
    <name type="common">Californian leech</name>
    <dbReference type="NCBI Taxonomy" id="6412"/>
    <lineage>
        <taxon>Eukaryota</taxon>
        <taxon>Metazoa</taxon>
        <taxon>Spiralia</taxon>
        <taxon>Lophotrochozoa</taxon>
        <taxon>Annelida</taxon>
        <taxon>Clitellata</taxon>
        <taxon>Hirudinea</taxon>
        <taxon>Rhynchobdellida</taxon>
        <taxon>Glossiphoniidae</taxon>
        <taxon>Helobdella</taxon>
    </lineage>
</organism>
<dbReference type="EMBL" id="KB097495">
    <property type="protein sequence ID" value="ESN96712.1"/>
    <property type="molecule type" value="Genomic_DNA"/>
</dbReference>
<dbReference type="EnsemblMetazoa" id="HelroT163808">
    <property type="protein sequence ID" value="HelroP163808"/>
    <property type="gene ID" value="HelroG163808"/>
</dbReference>
<keyword evidence="4" id="KW-1185">Reference proteome</keyword>
<accession>T1EUI0</accession>
<keyword evidence="1" id="KW-1133">Transmembrane helix</keyword>
<protein>
    <submittedName>
        <fullName evidence="2 3">Uncharacterized protein</fullName>
    </submittedName>
</protein>
<dbReference type="InParanoid" id="T1EUI0"/>
<dbReference type="GeneID" id="20200230"/>